<dbReference type="Pfam" id="PF07146">
    <property type="entry name" value="DUF1389"/>
    <property type="match status" value="1"/>
</dbReference>
<dbReference type="RefSeq" id="WP_213241132.1">
    <property type="nucleotide sequence ID" value="NZ_CP060791.1"/>
</dbReference>
<dbReference type="Proteomes" id="UP000680625">
    <property type="component" value="Chromosome"/>
</dbReference>
<dbReference type="InterPro" id="IPR010792">
    <property type="entry name" value="DUF1389"/>
</dbReference>
<evidence type="ECO:0000256" key="1">
    <source>
        <dbReference type="SAM" id="Phobius"/>
    </source>
</evidence>
<evidence type="ECO:0000313" key="2">
    <source>
        <dbReference type="EMBL" id="QVE49155.1"/>
    </source>
</evidence>
<reference evidence="2 3" key="1">
    <citation type="submission" date="2020-08" db="EMBL/GenBank/DDBJ databases">
        <title>Isolation and characterization of novel Chlamydia from Siamese crocodiles (Crocodylus siamensis).</title>
        <authorList>
            <person name="Sariya L."/>
        </authorList>
    </citation>
    <scope>NUCLEOTIDE SEQUENCE [LARGE SCALE GENOMIC DNA]</scope>
    <source>
        <strain evidence="2 3">No. 12</strain>
    </source>
</reference>
<protein>
    <submittedName>
        <fullName evidence="2">DUF1389 domain-containing protein</fullName>
    </submittedName>
</protein>
<name>A0ABX8CDR9_9CHLA</name>
<keyword evidence="1" id="KW-1133">Transmembrane helix</keyword>
<evidence type="ECO:0000313" key="3">
    <source>
        <dbReference type="Proteomes" id="UP000680625"/>
    </source>
</evidence>
<sequence length="412" mass="47802">MNPIQTSPLPGSNASLILIRKDGDTKPCVTEKLRKCAVAIGSLAFLATFTAFIIMGLTHFSIVLGLIISLVLSGVMLASLYRLYLPCREKLPIPSGFLSVIKQEFPKAIYDLTVQEKLTLQELRIILTGLSSKTFTFPSLECQEKIGRFGLERLQKACEGIQLPHLENLLLKHCPFYFIKTFIQIGPREFPEAENMNSEVYWLSRTGLTHRLDTAFHHYIWIFSKVVSKSEYETLLSHARNNTWDEASPMVEEVRTRLIGRTPNEPVEHFHIDRAWLSRCFSQFSLEWLLYFCKHGVSWDQLQLIKQVECRDMIFLSMFNDANGGANLIRLILSIYPHIQEDHDEFDASIMLLTWEEWIDDYEKNKENRDWRFYDRTITFLNGRRGESLMRKEPPHIPIYSIDSTTGMRILE</sequence>
<proteinExistence type="predicted"/>
<gene>
    <name evidence="2" type="ORF">H9Q19_00345</name>
</gene>
<keyword evidence="1" id="KW-0812">Transmembrane</keyword>
<accession>A0ABX8CDR9</accession>
<feature type="transmembrane region" description="Helical" evidence="1">
    <location>
        <begin position="36"/>
        <end position="54"/>
    </location>
</feature>
<feature type="transmembrane region" description="Helical" evidence="1">
    <location>
        <begin position="60"/>
        <end position="81"/>
    </location>
</feature>
<organism evidence="2 3">
    <name type="scientific">Chlamydia crocodili</name>
    <dbReference type="NCBI Taxonomy" id="2766982"/>
    <lineage>
        <taxon>Bacteria</taxon>
        <taxon>Pseudomonadati</taxon>
        <taxon>Chlamydiota</taxon>
        <taxon>Chlamydiia</taxon>
        <taxon>Chlamydiales</taxon>
        <taxon>Chlamydiaceae</taxon>
        <taxon>Chlamydia/Chlamydophila group</taxon>
        <taxon>Chlamydia</taxon>
    </lineage>
</organism>
<keyword evidence="1" id="KW-0472">Membrane</keyword>
<keyword evidence="3" id="KW-1185">Reference proteome</keyword>
<dbReference type="GeneID" id="301704037"/>
<dbReference type="EMBL" id="CP060791">
    <property type="protein sequence ID" value="QVE49155.1"/>
    <property type="molecule type" value="Genomic_DNA"/>
</dbReference>